<dbReference type="EMBL" id="KU189325">
    <property type="protein sequence ID" value="ALY07252.1"/>
    <property type="molecule type" value="Genomic_DNA"/>
</dbReference>
<protein>
    <recommendedName>
        <fullName evidence="3">Terminase small subunit</fullName>
    </recommendedName>
</protein>
<name>A0A0U4IGJ5_9CAUD</name>
<evidence type="ECO:0000313" key="1">
    <source>
        <dbReference type="EMBL" id="ALY07252.1"/>
    </source>
</evidence>
<sequence length="187" mass="19761">MRSSAPVGVTPGRGRAVSVARYAGAATEEGTGTMPDNIAQDVLDQQNLDRAIRLRVRGAHWSEIAASCGFSSPAAALRAVGEAMASATARTEETADQMRDTANLRLESLLKSTLDMLDADAPVQYDADGNELSSDDRAVKLRAVDEARRLVTDLAKLNGVDKPAKDTGSGDDIPTIRIVGLDPKDLV</sequence>
<reference evidence="1 2" key="1">
    <citation type="submission" date="2015-11" db="EMBL/GenBank/DDBJ databases">
        <authorList>
            <person name="Huynh M."/>
            <person name="Coelho R.E."/>
            <person name="Dang D.A."/>
            <person name="Stoddart K.E."/>
            <person name="Villegas R.L."/>
            <person name="Gibbs Z.A."/>
            <person name="Donegan-Quick R."/>
            <person name="Visi D.K."/>
            <person name="Allen M.S."/>
            <person name="Hughes L.E."/>
            <person name="Bradley K.W."/>
            <person name="Asai D.J."/>
            <person name="Bowman C.A."/>
            <person name="Russell D.A."/>
            <person name="Pope W.H."/>
            <person name="Jacobs-Sera D."/>
            <person name="Hendrix R.W."/>
            <person name="Hatfull G.F."/>
        </authorList>
    </citation>
    <scope>NUCLEOTIDE SEQUENCE [LARGE SCALE GENOMIC DNA]</scope>
</reference>
<gene>
    <name evidence="1" type="ORF">SEA_MAIH_2</name>
</gene>
<evidence type="ECO:0000313" key="2">
    <source>
        <dbReference type="Proteomes" id="UP000221623"/>
    </source>
</evidence>
<proteinExistence type="predicted"/>
<dbReference type="Proteomes" id="UP000221623">
    <property type="component" value="Segment"/>
</dbReference>
<organism evidence="1 2">
    <name type="scientific">Streptomyces phage Maih</name>
    <dbReference type="NCBI Taxonomy" id="1775283"/>
    <lineage>
        <taxon>Viruses</taxon>
        <taxon>Duplodnaviria</taxon>
        <taxon>Heunggongvirae</taxon>
        <taxon>Uroviricota</taxon>
        <taxon>Caudoviricetes</taxon>
        <taxon>Woodruffvirus</taxon>
        <taxon>Woodruffvirus TP1604</taxon>
    </lineage>
</organism>
<evidence type="ECO:0008006" key="3">
    <source>
        <dbReference type="Google" id="ProtNLM"/>
    </source>
</evidence>
<accession>A0A0U4IGJ5</accession>